<dbReference type="InterPro" id="IPR041657">
    <property type="entry name" value="HTH_17"/>
</dbReference>
<name>A0ABV8R4G3_9MICC</name>
<dbReference type="InterPro" id="IPR009061">
    <property type="entry name" value="DNA-bd_dom_put_sf"/>
</dbReference>
<dbReference type="InterPro" id="IPR010093">
    <property type="entry name" value="SinI_DNA-bd"/>
</dbReference>
<dbReference type="NCBIfam" id="TIGR01764">
    <property type="entry name" value="excise"/>
    <property type="match status" value="1"/>
</dbReference>
<comment type="caution">
    <text evidence="2">The sequence shown here is derived from an EMBL/GenBank/DDBJ whole genome shotgun (WGS) entry which is preliminary data.</text>
</comment>
<evidence type="ECO:0000313" key="2">
    <source>
        <dbReference type="EMBL" id="MFC4267116.1"/>
    </source>
</evidence>
<dbReference type="EMBL" id="JBHSCQ010000022">
    <property type="protein sequence ID" value="MFC4267116.1"/>
    <property type="molecule type" value="Genomic_DNA"/>
</dbReference>
<evidence type="ECO:0000313" key="3">
    <source>
        <dbReference type="Proteomes" id="UP001595773"/>
    </source>
</evidence>
<feature type="domain" description="Helix-turn-helix" evidence="1">
    <location>
        <begin position="5"/>
        <end position="49"/>
    </location>
</feature>
<dbReference type="Proteomes" id="UP001595773">
    <property type="component" value="Unassembled WGS sequence"/>
</dbReference>
<proteinExistence type="predicted"/>
<protein>
    <submittedName>
        <fullName evidence="2">Helix-turn-helix transcriptional regulator</fullName>
    </submittedName>
</protein>
<organism evidence="2 3">
    <name type="scientific">Arthrobacter cryoconiti</name>
    <dbReference type="NCBI Taxonomy" id="748907"/>
    <lineage>
        <taxon>Bacteria</taxon>
        <taxon>Bacillati</taxon>
        <taxon>Actinomycetota</taxon>
        <taxon>Actinomycetes</taxon>
        <taxon>Micrococcales</taxon>
        <taxon>Micrococcaceae</taxon>
        <taxon>Arthrobacter</taxon>
    </lineage>
</organism>
<dbReference type="SUPFAM" id="SSF46955">
    <property type="entry name" value="Putative DNA-binding domain"/>
    <property type="match status" value="1"/>
</dbReference>
<gene>
    <name evidence="2" type="ORF">ACFOW9_16020</name>
</gene>
<evidence type="ECO:0000259" key="1">
    <source>
        <dbReference type="Pfam" id="PF12728"/>
    </source>
</evidence>
<accession>A0ABV8R4G3</accession>
<sequence length="58" mass="6872">MALPTEICHELWIPLQTFYQWRAKGIGPHAYKIGRQVRVSREDLEAWLELRSDSQLPH</sequence>
<reference evidence="3" key="1">
    <citation type="journal article" date="2019" name="Int. J. Syst. Evol. Microbiol.">
        <title>The Global Catalogue of Microorganisms (GCM) 10K type strain sequencing project: providing services to taxonomists for standard genome sequencing and annotation.</title>
        <authorList>
            <consortium name="The Broad Institute Genomics Platform"/>
            <consortium name="The Broad Institute Genome Sequencing Center for Infectious Disease"/>
            <person name="Wu L."/>
            <person name="Ma J."/>
        </authorList>
    </citation>
    <scope>NUCLEOTIDE SEQUENCE [LARGE SCALE GENOMIC DNA]</scope>
    <source>
        <strain evidence="3">CGMCC 1.10698</strain>
    </source>
</reference>
<keyword evidence="3" id="KW-1185">Reference proteome</keyword>
<dbReference type="Pfam" id="PF12728">
    <property type="entry name" value="HTH_17"/>
    <property type="match status" value="1"/>
</dbReference>
<dbReference type="RefSeq" id="WP_376992022.1">
    <property type="nucleotide sequence ID" value="NZ_BAABLL010000010.1"/>
</dbReference>